<dbReference type="PROSITE" id="PS00321">
    <property type="entry name" value="RECA_1"/>
    <property type="match status" value="1"/>
</dbReference>
<evidence type="ECO:0000256" key="8">
    <source>
        <dbReference type="ARBA" id="ARBA00023204"/>
    </source>
</evidence>
<keyword evidence="8 10" id="KW-0234">DNA repair</keyword>
<protein>
    <recommendedName>
        <fullName evidence="2 10">Protein RecA</fullName>
    </recommendedName>
    <alternativeName>
        <fullName evidence="10 11">Recombinase A</fullName>
    </alternativeName>
</protein>
<dbReference type="SUPFAM" id="SSF52540">
    <property type="entry name" value="P-loop containing nucleoside triphosphate hydrolases"/>
    <property type="match status" value="1"/>
</dbReference>
<proteinExistence type="inferred from homology"/>
<dbReference type="PROSITE" id="PS50162">
    <property type="entry name" value="RECA_2"/>
    <property type="match status" value="1"/>
</dbReference>
<dbReference type="AlphaFoldDB" id="A0A4P2PYD5"/>
<dbReference type="GO" id="GO:0005829">
    <property type="term" value="C:cytosol"/>
    <property type="evidence" value="ECO:0007669"/>
    <property type="project" value="TreeGrafter"/>
</dbReference>
<evidence type="ECO:0000256" key="6">
    <source>
        <dbReference type="ARBA" id="ARBA00023125"/>
    </source>
</evidence>
<dbReference type="PANTHER" id="PTHR45900:SF1">
    <property type="entry name" value="MITOCHONDRIAL DNA REPAIR PROTEIN RECA HOMOLOG-RELATED"/>
    <property type="match status" value="1"/>
</dbReference>
<accession>A0A4P2PYD5</accession>
<keyword evidence="3 10" id="KW-0547">Nucleotide-binding</keyword>
<dbReference type="NCBIfam" id="TIGR02012">
    <property type="entry name" value="tigrfam_recA"/>
    <property type="match status" value="1"/>
</dbReference>
<dbReference type="InterPro" id="IPR049428">
    <property type="entry name" value="RecA-like_N"/>
</dbReference>
<comment type="subcellular location">
    <subcellularLocation>
        <location evidence="10">Cytoplasm</location>
    </subcellularLocation>
</comment>
<evidence type="ECO:0000256" key="12">
    <source>
        <dbReference type="RuleBase" id="RU004527"/>
    </source>
</evidence>
<dbReference type="SMART" id="SM00382">
    <property type="entry name" value="AAA"/>
    <property type="match status" value="1"/>
</dbReference>
<dbReference type="EMBL" id="CP012670">
    <property type="protein sequence ID" value="AUX21877.1"/>
    <property type="molecule type" value="Genomic_DNA"/>
</dbReference>
<dbReference type="Gene3D" id="3.40.50.300">
    <property type="entry name" value="P-loop containing nucleotide triphosphate hydrolases"/>
    <property type="match status" value="1"/>
</dbReference>
<evidence type="ECO:0000313" key="16">
    <source>
        <dbReference type="Proteomes" id="UP000295781"/>
    </source>
</evidence>
<keyword evidence="9 10" id="KW-0742">SOS response</keyword>
<dbReference type="GO" id="GO:0003697">
    <property type="term" value="F:single-stranded DNA binding"/>
    <property type="evidence" value="ECO:0007669"/>
    <property type="project" value="UniProtKB-UniRule"/>
</dbReference>
<dbReference type="Pfam" id="PF00154">
    <property type="entry name" value="RecA_N"/>
    <property type="match status" value="1"/>
</dbReference>
<comment type="function">
    <text evidence="10">Can catalyze the hydrolysis of ATP in the presence of single-stranded DNA, the ATP-dependent uptake of single-stranded DNA by duplex DNA, and the ATP-dependent hybridization of homologous single-stranded DNAs. It interacts with LexA causing its activation and leading to its autocatalytic cleavage.</text>
</comment>
<dbReference type="InterPro" id="IPR003593">
    <property type="entry name" value="AAA+_ATPase"/>
</dbReference>
<keyword evidence="10" id="KW-0963">Cytoplasm</keyword>
<reference evidence="15 16" key="1">
    <citation type="submission" date="2015-09" db="EMBL/GenBank/DDBJ databases">
        <title>Sorangium comparison.</title>
        <authorList>
            <person name="Zaburannyi N."/>
            <person name="Bunk B."/>
            <person name="Overmann J."/>
            <person name="Mueller R."/>
        </authorList>
    </citation>
    <scope>NUCLEOTIDE SEQUENCE [LARGE SCALE GENOMIC DNA]</scope>
    <source>
        <strain evidence="15 16">So ceGT47</strain>
    </source>
</reference>
<dbReference type="FunFam" id="3.40.50.300:FF:000087">
    <property type="entry name" value="Recombinase RecA"/>
    <property type="match status" value="1"/>
</dbReference>
<organism evidence="15 16">
    <name type="scientific">Sorangium cellulosum</name>
    <name type="common">Polyangium cellulosum</name>
    <dbReference type="NCBI Taxonomy" id="56"/>
    <lineage>
        <taxon>Bacteria</taxon>
        <taxon>Pseudomonadati</taxon>
        <taxon>Myxococcota</taxon>
        <taxon>Polyangia</taxon>
        <taxon>Polyangiales</taxon>
        <taxon>Polyangiaceae</taxon>
        <taxon>Sorangium</taxon>
    </lineage>
</organism>
<dbReference type="Proteomes" id="UP000295781">
    <property type="component" value="Chromosome"/>
</dbReference>
<dbReference type="GO" id="GO:0140664">
    <property type="term" value="F:ATP-dependent DNA damage sensor activity"/>
    <property type="evidence" value="ECO:0007669"/>
    <property type="project" value="InterPro"/>
</dbReference>
<dbReference type="RefSeq" id="WP_129347133.1">
    <property type="nucleotide sequence ID" value="NZ_CP012670.1"/>
</dbReference>
<dbReference type="GO" id="GO:0009432">
    <property type="term" value="P:SOS response"/>
    <property type="evidence" value="ECO:0007669"/>
    <property type="project" value="UniProtKB-UniRule"/>
</dbReference>
<dbReference type="CDD" id="cd00983">
    <property type="entry name" value="RecA"/>
    <property type="match status" value="1"/>
</dbReference>
<sequence length="342" mass="36406">MMIEMAEKLRTVRTVVGTIEKQFGKGAIMSLNEDAEARDIGLIRTGSLSLDAALGIGGYPRGRIVEIYGPESSGKTTLTLHAMREAQRAGGVAAFIDAEHAFDVTYARSIGVDIDRLLVSQPDNGEQALEIVEMLARSSAVDVIVVDSVAALTPKAEIEGDMGESHMGLQARLMSQALRKLTGICHRTDTTLIFINQLRQKIGVVFGNPEVTTGGNALKFYASVRLDVRRIGPVKVSDEAIGSRTRVKVVKNKMAPPFREAEFDIRWGAGIDGAADLIDFACQLGVVEKSGAHLSFGGEHIGQGRERAREALLGKPALATSLRAAVDAATPARPGASAAMDA</sequence>
<feature type="domain" description="RecA family profile 2" evidence="14">
    <location>
        <begin position="203"/>
        <end position="276"/>
    </location>
</feature>
<dbReference type="PROSITE" id="PS50163">
    <property type="entry name" value="RECA_3"/>
    <property type="match status" value="1"/>
</dbReference>
<keyword evidence="5 10" id="KW-0067">ATP-binding</keyword>
<evidence type="ECO:0000256" key="5">
    <source>
        <dbReference type="ARBA" id="ARBA00022840"/>
    </source>
</evidence>
<feature type="domain" description="RecA family profile 1" evidence="13">
    <location>
        <begin position="39"/>
        <end position="198"/>
    </location>
</feature>
<evidence type="ECO:0000259" key="13">
    <source>
        <dbReference type="PROSITE" id="PS50162"/>
    </source>
</evidence>
<dbReference type="GO" id="GO:0005524">
    <property type="term" value="F:ATP binding"/>
    <property type="evidence" value="ECO:0007669"/>
    <property type="project" value="UniProtKB-UniRule"/>
</dbReference>
<gene>
    <name evidence="10 15" type="primary">recA</name>
    <name evidence="15" type="ORF">SOCEGT47_023730</name>
</gene>
<dbReference type="Pfam" id="PF21096">
    <property type="entry name" value="RecA_C"/>
    <property type="match status" value="1"/>
</dbReference>
<evidence type="ECO:0000256" key="9">
    <source>
        <dbReference type="ARBA" id="ARBA00023236"/>
    </source>
</evidence>
<feature type="binding site" evidence="10">
    <location>
        <begin position="69"/>
        <end position="76"/>
    </location>
    <ligand>
        <name>ATP</name>
        <dbReference type="ChEBI" id="CHEBI:30616"/>
    </ligand>
</feature>
<dbReference type="InterPro" id="IPR020584">
    <property type="entry name" value="DNA_recomb/repair_RecA_CS"/>
</dbReference>
<evidence type="ECO:0000256" key="1">
    <source>
        <dbReference type="ARBA" id="ARBA00009391"/>
    </source>
</evidence>
<evidence type="ECO:0000256" key="10">
    <source>
        <dbReference type="HAMAP-Rule" id="MF_00268"/>
    </source>
</evidence>
<dbReference type="InterPro" id="IPR020588">
    <property type="entry name" value="RecA_ATP-bd"/>
</dbReference>
<keyword evidence="6 10" id="KW-0238">DNA-binding</keyword>
<dbReference type="InterPro" id="IPR020587">
    <property type="entry name" value="RecA_monomer-monomer_interface"/>
</dbReference>
<dbReference type="GO" id="GO:0006281">
    <property type="term" value="P:DNA repair"/>
    <property type="evidence" value="ECO:0007669"/>
    <property type="project" value="UniProtKB-UniRule"/>
</dbReference>
<keyword evidence="4 10" id="KW-0227">DNA damage</keyword>
<dbReference type="InterPro" id="IPR023400">
    <property type="entry name" value="RecA_C_sf"/>
</dbReference>
<dbReference type="InterPro" id="IPR013765">
    <property type="entry name" value="DNA_recomb/repair_RecA"/>
</dbReference>
<dbReference type="OrthoDB" id="9776733at2"/>
<evidence type="ECO:0000256" key="3">
    <source>
        <dbReference type="ARBA" id="ARBA00022741"/>
    </source>
</evidence>
<dbReference type="PRINTS" id="PR00142">
    <property type="entry name" value="RECA"/>
</dbReference>
<comment type="similarity">
    <text evidence="1 10 12">Belongs to the RecA family.</text>
</comment>
<dbReference type="SUPFAM" id="SSF54752">
    <property type="entry name" value="RecA protein, C-terminal domain"/>
    <property type="match status" value="1"/>
</dbReference>
<evidence type="ECO:0000256" key="11">
    <source>
        <dbReference type="RuleBase" id="RU000526"/>
    </source>
</evidence>
<dbReference type="HAMAP" id="MF_00268">
    <property type="entry name" value="RecA"/>
    <property type="match status" value="1"/>
</dbReference>
<dbReference type="GO" id="GO:0006310">
    <property type="term" value="P:DNA recombination"/>
    <property type="evidence" value="ECO:0007669"/>
    <property type="project" value="UniProtKB-UniRule"/>
</dbReference>
<evidence type="ECO:0000259" key="14">
    <source>
        <dbReference type="PROSITE" id="PS50163"/>
    </source>
</evidence>
<name>A0A4P2PYD5_SORCE</name>
<dbReference type="GO" id="GO:0003684">
    <property type="term" value="F:damaged DNA binding"/>
    <property type="evidence" value="ECO:0007669"/>
    <property type="project" value="UniProtKB-UniRule"/>
</dbReference>
<evidence type="ECO:0000256" key="2">
    <source>
        <dbReference type="ARBA" id="ARBA00015553"/>
    </source>
</evidence>
<evidence type="ECO:0000256" key="4">
    <source>
        <dbReference type="ARBA" id="ARBA00022763"/>
    </source>
</evidence>
<keyword evidence="7 10" id="KW-0233">DNA recombination</keyword>
<dbReference type="InterPro" id="IPR027417">
    <property type="entry name" value="P-loop_NTPase"/>
</dbReference>
<evidence type="ECO:0000313" key="15">
    <source>
        <dbReference type="EMBL" id="AUX21877.1"/>
    </source>
</evidence>
<evidence type="ECO:0000256" key="7">
    <source>
        <dbReference type="ARBA" id="ARBA00023172"/>
    </source>
</evidence>
<dbReference type="PANTHER" id="PTHR45900">
    <property type="entry name" value="RECA"/>
    <property type="match status" value="1"/>
</dbReference>
<dbReference type="InterPro" id="IPR049261">
    <property type="entry name" value="RecA-like_C"/>
</dbReference>